<keyword evidence="1" id="KW-1133">Transmembrane helix</keyword>
<protein>
    <recommendedName>
        <fullName evidence="4">Glycosyltransferase RgtA/B/C/D-like domain-containing protein</fullName>
    </recommendedName>
</protein>
<evidence type="ECO:0000256" key="1">
    <source>
        <dbReference type="SAM" id="Phobius"/>
    </source>
</evidence>
<accession>A0A1F7SI02</accession>
<gene>
    <name evidence="2" type="ORF">A3G31_07760</name>
</gene>
<dbReference type="STRING" id="1817883.A3G31_07760"/>
<feature type="transmembrane region" description="Helical" evidence="1">
    <location>
        <begin position="86"/>
        <end position="104"/>
    </location>
</feature>
<feature type="transmembrane region" description="Helical" evidence="1">
    <location>
        <begin position="61"/>
        <end position="79"/>
    </location>
</feature>
<reference evidence="2 3" key="1">
    <citation type="journal article" date="2016" name="Nat. Commun.">
        <title>Thousands of microbial genomes shed light on interconnected biogeochemical processes in an aquifer system.</title>
        <authorList>
            <person name="Anantharaman K."/>
            <person name="Brown C.T."/>
            <person name="Hug L.A."/>
            <person name="Sharon I."/>
            <person name="Castelle C.J."/>
            <person name="Probst A.J."/>
            <person name="Thomas B.C."/>
            <person name="Singh A."/>
            <person name="Wilkins M.J."/>
            <person name="Karaoz U."/>
            <person name="Brodie E.L."/>
            <person name="Williams K.H."/>
            <person name="Hubbard S.S."/>
            <person name="Banfield J.F."/>
        </authorList>
    </citation>
    <scope>NUCLEOTIDE SEQUENCE [LARGE SCALE GENOMIC DNA]</scope>
</reference>
<feature type="transmembrane region" description="Helical" evidence="1">
    <location>
        <begin position="343"/>
        <end position="367"/>
    </location>
</feature>
<keyword evidence="1" id="KW-0812">Transmembrane</keyword>
<dbReference type="Proteomes" id="UP000178082">
    <property type="component" value="Unassembled WGS sequence"/>
</dbReference>
<feature type="transmembrane region" description="Helical" evidence="1">
    <location>
        <begin position="296"/>
        <end position="315"/>
    </location>
</feature>
<dbReference type="EMBL" id="MGDI01000025">
    <property type="protein sequence ID" value="OGL53389.1"/>
    <property type="molecule type" value="Genomic_DNA"/>
</dbReference>
<dbReference type="AlphaFoldDB" id="A0A1F7SI02"/>
<organism evidence="2 3">
    <name type="scientific">Candidatus Schekmanbacteria bacterium RIFCSPLOWO2_12_FULL_38_15</name>
    <dbReference type="NCBI Taxonomy" id="1817883"/>
    <lineage>
        <taxon>Bacteria</taxon>
        <taxon>Candidatus Schekmaniibacteriota</taxon>
    </lineage>
</organism>
<evidence type="ECO:0000313" key="3">
    <source>
        <dbReference type="Proteomes" id="UP000178082"/>
    </source>
</evidence>
<feature type="transmembrane region" description="Helical" evidence="1">
    <location>
        <begin position="7"/>
        <end position="27"/>
    </location>
</feature>
<sequence length="629" mass="73172">MKIRFDIFWILLVLFILFRLSILFTSIDQLYNFEELYRGAIAKEVIDGLSLPLFDYLYTDYEGGSLFEGILAIPFFLILGQTYFSLKLVTFLISVLIFSLWYYFLNNFFGKTEAVLASILITLSPPAYTKISLTSWGNHFESNLFAIVIIILFYKYFFAEASLKSGRESEKVSGKGFVYYFSAGAVAGVGIFFSYTFFIPLAIFLFLWFACDKKFILKKPFLIFTAGFLLGFSPGIYFNITHNFVGFNVKGVPIYEIFSEKASSGESFLKKFYSMITLYLPNSFCFKNAGPVSGKIINYSYYCIFSISYLSLLWLNHKKVYNFCLSLFSSNHKKNNPEINSPVLFILFLPVSFILILSLAPFKIGVILDDYFWYRYLTSLFQFQMIIISIFISYILKKGNESRFRSFIKPASYLLLAVIILIGISGNIGLISFTNPTNPFLYKGYNYFWLGQVVVYRYGFNLENSISVAERLNKDYRGEYYEGLGYYYGWAFFSIKEEEKKIFKKIDPYFQNCFYKGVGINYSLLHGKNMGFNELKKFVKENIPESQENNFYIGFSTMMAYWNKNSIENFINGTDNESKKYLYYGMGRGIGKKFGFNELKCREEIEKAKGTEREYYYRGFQEGLKEAKF</sequence>
<feature type="transmembrane region" description="Helical" evidence="1">
    <location>
        <begin position="110"/>
        <end position="128"/>
    </location>
</feature>
<feature type="transmembrane region" description="Helical" evidence="1">
    <location>
        <begin position="177"/>
        <end position="209"/>
    </location>
</feature>
<name>A0A1F7SI02_9BACT</name>
<proteinExistence type="predicted"/>
<comment type="caution">
    <text evidence="2">The sequence shown here is derived from an EMBL/GenBank/DDBJ whole genome shotgun (WGS) entry which is preliminary data.</text>
</comment>
<evidence type="ECO:0000313" key="2">
    <source>
        <dbReference type="EMBL" id="OGL53389.1"/>
    </source>
</evidence>
<feature type="transmembrane region" description="Helical" evidence="1">
    <location>
        <begin position="221"/>
        <end position="240"/>
    </location>
</feature>
<evidence type="ECO:0008006" key="4">
    <source>
        <dbReference type="Google" id="ProtNLM"/>
    </source>
</evidence>
<feature type="transmembrane region" description="Helical" evidence="1">
    <location>
        <begin position="413"/>
        <end position="433"/>
    </location>
</feature>
<feature type="transmembrane region" description="Helical" evidence="1">
    <location>
        <begin position="373"/>
        <end position="392"/>
    </location>
</feature>
<keyword evidence="1" id="KW-0472">Membrane</keyword>
<feature type="transmembrane region" description="Helical" evidence="1">
    <location>
        <begin position="140"/>
        <end position="157"/>
    </location>
</feature>